<feature type="transmembrane region" description="Helical" evidence="1">
    <location>
        <begin position="141"/>
        <end position="163"/>
    </location>
</feature>
<proteinExistence type="predicted"/>
<dbReference type="InterPro" id="IPR050879">
    <property type="entry name" value="Acyltransferase_3"/>
</dbReference>
<organism evidence="3 4">
    <name type="scientific">Enterobacter genomosp. O</name>
    <dbReference type="NCBI Taxonomy" id="2364150"/>
    <lineage>
        <taxon>Bacteria</taxon>
        <taxon>Pseudomonadati</taxon>
        <taxon>Pseudomonadota</taxon>
        <taxon>Gammaproteobacteria</taxon>
        <taxon>Enterobacterales</taxon>
        <taxon>Enterobacteriaceae</taxon>
        <taxon>Enterobacter</taxon>
        <taxon>Enterobacter cloacae complex</taxon>
        <taxon>Enterobacter cloacae complex clade O</taxon>
    </lineage>
</organism>
<feature type="transmembrane region" description="Helical" evidence="1">
    <location>
        <begin position="49"/>
        <end position="71"/>
    </location>
</feature>
<sequence>MQTKNLGYLSRLDHLRYVAASLVAFLHFRGNIPSFNPNGDGVSWFIYQWINSGATGVSLFLVLSGFIFCVITDAGRKKIEYKQFITNRILRIFPLVIFVFFIAMTIHGSTVSIGDIFRLALLQFNTGFSISEWMGKEPILVPMWTLAVEFQFYLIFPFIALFIGRYGIKYALNMLAMMVIIKFIVINSYGDVTYNELYKSLIGRLDQFLIGIITGYIYLSQKEKTKMLLPSLAMFISSLIFISWYTISGKSSFIIYNFSLTIEAILWAFVAYSYITLPIKLPSILDKTLSYLGALSFSMYLMHIPIGRFIQKYFFEYIKDVNPVIATAFIIMPAIILASIITFTLIEKPFINLRKGYVEKKK</sequence>
<name>A0A0X4EH72_9ENTR</name>
<keyword evidence="1" id="KW-0472">Membrane</keyword>
<feature type="transmembrane region" description="Helical" evidence="1">
    <location>
        <begin position="289"/>
        <end position="311"/>
    </location>
</feature>
<evidence type="ECO:0000256" key="1">
    <source>
        <dbReference type="SAM" id="Phobius"/>
    </source>
</evidence>
<protein>
    <recommendedName>
        <fullName evidence="2">Acyltransferase 3 domain-containing protein</fullName>
    </recommendedName>
</protein>
<comment type="caution">
    <text evidence="3">The sequence shown here is derived from an EMBL/GenBank/DDBJ whole genome shotgun (WGS) entry which is preliminary data.</text>
</comment>
<dbReference type="RefSeq" id="WP_059312319.1">
    <property type="nucleotide sequence ID" value="NZ_LRCR01000038.1"/>
</dbReference>
<dbReference type="GO" id="GO:0016747">
    <property type="term" value="F:acyltransferase activity, transferring groups other than amino-acyl groups"/>
    <property type="evidence" value="ECO:0007669"/>
    <property type="project" value="InterPro"/>
</dbReference>
<keyword evidence="1" id="KW-0812">Transmembrane</keyword>
<evidence type="ECO:0000313" key="3">
    <source>
        <dbReference type="EMBL" id="KUQ81066.1"/>
    </source>
</evidence>
<dbReference type="GO" id="GO:0016020">
    <property type="term" value="C:membrane"/>
    <property type="evidence" value="ECO:0007669"/>
    <property type="project" value="TreeGrafter"/>
</dbReference>
<reference evidence="4" key="1">
    <citation type="submission" date="2016-01" db="EMBL/GenBank/DDBJ databases">
        <title>WGS of SAMN04407783.</title>
        <authorList>
            <person name="Adams M."/>
            <person name="Sutton G."/>
            <person name="Nelson K."/>
            <person name="Thaden J."/>
            <person name="Fowler V."/>
            <person name="Mccorrison J."/>
            <person name="Sanka R."/>
            <person name="Brinkac L."/>
            <person name="Nierman W."/>
        </authorList>
    </citation>
    <scope>NUCLEOTIDE SEQUENCE [LARGE SCALE GENOMIC DNA]</scope>
    <source>
        <strain evidence="4">GN04363</strain>
    </source>
</reference>
<feature type="transmembrane region" description="Helical" evidence="1">
    <location>
        <begin position="323"/>
        <end position="346"/>
    </location>
</feature>
<dbReference type="GO" id="GO:0000271">
    <property type="term" value="P:polysaccharide biosynthetic process"/>
    <property type="evidence" value="ECO:0007669"/>
    <property type="project" value="TreeGrafter"/>
</dbReference>
<feature type="transmembrane region" description="Helical" evidence="1">
    <location>
        <begin position="201"/>
        <end position="219"/>
    </location>
</feature>
<dbReference type="Pfam" id="PF01757">
    <property type="entry name" value="Acyl_transf_3"/>
    <property type="match status" value="1"/>
</dbReference>
<dbReference type="PANTHER" id="PTHR23028">
    <property type="entry name" value="ACETYLTRANSFERASE"/>
    <property type="match status" value="1"/>
</dbReference>
<gene>
    <name evidence="3" type="ORF">AWI28_22600</name>
</gene>
<keyword evidence="4" id="KW-1185">Reference proteome</keyword>
<evidence type="ECO:0000313" key="4">
    <source>
        <dbReference type="Proteomes" id="UP000064715"/>
    </source>
</evidence>
<dbReference type="EMBL" id="LRCR01000038">
    <property type="protein sequence ID" value="KUQ81066.1"/>
    <property type="molecule type" value="Genomic_DNA"/>
</dbReference>
<feature type="transmembrane region" description="Helical" evidence="1">
    <location>
        <begin position="228"/>
        <end position="247"/>
    </location>
</feature>
<dbReference type="Proteomes" id="UP000064715">
    <property type="component" value="Unassembled WGS sequence"/>
</dbReference>
<evidence type="ECO:0000259" key="2">
    <source>
        <dbReference type="Pfam" id="PF01757"/>
    </source>
</evidence>
<feature type="transmembrane region" description="Helical" evidence="1">
    <location>
        <begin position="92"/>
        <end position="121"/>
    </location>
</feature>
<dbReference type="PANTHER" id="PTHR23028:SF53">
    <property type="entry name" value="ACYL_TRANSF_3 DOMAIN-CONTAINING PROTEIN"/>
    <property type="match status" value="1"/>
</dbReference>
<accession>A0A0X4EH72</accession>
<keyword evidence="1" id="KW-1133">Transmembrane helix</keyword>
<dbReference type="AlphaFoldDB" id="A0A0X4EH72"/>
<feature type="transmembrane region" description="Helical" evidence="1">
    <location>
        <begin position="170"/>
        <end position="189"/>
    </location>
</feature>
<feature type="domain" description="Acyltransferase 3" evidence="2">
    <location>
        <begin position="11"/>
        <end position="341"/>
    </location>
</feature>
<dbReference type="InterPro" id="IPR002656">
    <property type="entry name" value="Acyl_transf_3_dom"/>
</dbReference>
<feature type="transmembrane region" description="Helical" evidence="1">
    <location>
        <begin position="253"/>
        <end position="277"/>
    </location>
</feature>